<dbReference type="OrthoDB" id="5637at2"/>
<evidence type="ECO:0000313" key="5">
    <source>
        <dbReference type="Proteomes" id="UP000591941"/>
    </source>
</evidence>
<dbReference type="Pfam" id="PF13739">
    <property type="entry name" value="PdaC"/>
    <property type="match status" value="1"/>
</dbReference>
<dbReference type="Pfam" id="PF11738">
    <property type="entry name" value="DUF3298"/>
    <property type="match status" value="1"/>
</dbReference>
<dbReference type="Gene3D" id="3.90.640.20">
    <property type="entry name" value="Heat-shock cognate protein, ATPase"/>
    <property type="match status" value="1"/>
</dbReference>
<dbReference type="InterPro" id="IPR037126">
    <property type="entry name" value="PdaC/RsiV-like_sf"/>
</dbReference>
<keyword evidence="1" id="KW-0732">Signal</keyword>
<reference evidence="4 5" key="1">
    <citation type="submission" date="2020-08" db="EMBL/GenBank/DDBJ databases">
        <title>Genomic Encyclopedia of Type Strains, Phase IV (KMG-IV): sequencing the most valuable type-strain genomes for metagenomic binning, comparative biology and taxonomic classification.</title>
        <authorList>
            <person name="Goeker M."/>
        </authorList>
    </citation>
    <scope>NUCLEOTIDE SEQUENCE [LARGE SCALE GENOMIC DNA]</scope>
    <source>
        <strain evidence="4 5">DSM 21255</strain>
    </source>
</reference>
<evidence type="ECO:0000313" key="4">
    <source>
        <dbReference type="EMBL" id="MBB6477377.1"/>
    </source>
</evidence>
<dbReference type="Gene3D" id="3.30.565.40">
    <property type="entry name" value="Fervidobacterium nodosum Rt17-B1 like"/>
    <property type="match status" value="1"/>
</dbReference>
<comment type="caution">
    <text evidence="4">The sequence shown here is derived from an EMBL/GenBank/DDBJ whole genome shotgun (WGS) entry which is preliminary data.</text>
</comment>
<evidence type="ECO:0008006" key="6">
    <source>
        <dbReference type="Google" id="ProtNLM"/>
    </source>
</evidence>
<name>A0A841R2M8_9FIRM</name>
<sequence length="210" mass="22958">MKKLFLLAGVMMTLALGTASANDYNDVAGVSVSLSERPRVEAKINATLAKDVARAQYAGAQLLAKEAPATGPVADHWQMYSQQVTYQSDRYLSVVAKGTSFDGGAHPDTQWRAWVFDKQNGQTVKLADFLGERSNAATNRLVRAYVQRALAARAIEYWPEELAKATAVYNDLPYYLNDHGDAVVIFNPAQIAPYATGVLEVVVPARLQHN</sequence>
<protein>
    <recommendedName>
        <fullName evidence="6">DUF3298 domain-containing protein</fullName>
    </recommendedName>
</protein>
<organism evidence="4 5">
    <name type="scientific">Negativicoccus succinicivorans</name>
    <dbReference type="NCBI Taxonomy" id="620903"/>
    <lineage>
        <taxon>Bacteria</taxon>
        <taxon>Bacillati</taxon>
        <taxon>Bacillota</taxon>
        <taxon>Negativicutes</taxon>
        <taxon>Veillonellales</taxon>
        <taxon>Veillonellaceae</taxon>
        <taxon>Negativicoccus</taxon>
    </lineage>
</organism>
<feature type="domain" description="Deacetylase PdaC" evidence="3">
    <location>
        <begin position="37"/>
        <end position="107"/>
    </location>
</feature>
<dbReference type="Proteomes" id="UP000591941">
    <property type="component" value="Unassembled WGS sequence"/>
</dbReference>
<feature type="domain" description="DUF3298" evidence="2">
    <location>
        <begin position="139"/>
        <end position="204"/>
    </location>
</feature>
<accession>A0A841R2M8</accession>
<proteinExistence type="predicted"/>
<keyword evidence="5" id="KW-1185">Reference proteome</keyword>
<evidence type="ECO:0000259" key="3">
    <source>
        <dbReference type="Pfam" id="PF13739"/>
    </source>
</evidence>
<dbReference type="InterPro" id="IPR021729">
    <property type="entry name" value="DUF3298"/>
</dbReference>
<evidence type="ECO:0000256" key="1">
    <source>
        <dbReference type="SAM" id="SignalP"/>
    </source>
</evidence>
<gene>
    <name evidence="4" type="ORF">HNR45_000407</name>
</gene>
<dbReference type="InterPro" id="IPR025303">
    <property type="entry name" value="PdaC"/>
</dbReference>
<dbReference type="GeneID" id="93485686"/>
<dbReference type="AlphaFoldDB" id="A0A841R2M8"/>
<evidence type="ECO:0000259" key="2">
    <source>
        <dbReference type="Pfam" id="PF11738"/>
    </source>
</evidence>
<feature type="signal peptide" evidence="1">
    <location>
        <begin position="1"/>
        <end position="21"/>
    </location>
</feature>
<feature type="chain" id="PRO_5032340871" description="DUF3298 domain-containing protein" evidence="1">
    <location>
        <begin position="22"/>
        <end position="210"/>
    </location>
</feature>
<dbReference type="RefSeq" id="WP_159823162.1">
    <property type="nucleotide sequence ID" value="NZ_CABWNB010000003.1"/>
</dbReference>
<dbReference type="EMBL" id="JACHHI010000002">
    <property type="protein sequence ID" value="MBB6477377.1"/>
    <property type="molecule type" value="Genomic_DNA"/>
</dbReference>